<feature type="region of interest" description="Disordered" evidence="2">
    <location>
        <begin position="205"/>
        <end position="232"/>
    </location>
</feature>
<evidence type="ECO:0000313" key="4">
    <source>
        <dbReference type="EMBL" id="KZV40277.1"/>
    </source>
</evidence>
<dbReference type="GO" id="GO:0003676">
    <property type="term" value="F:nucleic acid binding"/>
    <property type="evidence" value="ECO:0007669"/>
    <property type="project" value="InterPro"/>
</dbReference>
<dbReference type="Gene3D" id="4.10.60.10">
    <property type="entry name" value="Zinc finger, CCHC-type"/>
    <property type="match status" value="1"/>
</dbReference>
<dbReference type="GO" id="GO:0008270">
    <property type="term" value="F:zinc ion binding"/>
    <property type="evidence" value="ECO:0007669"/>
    <property type="project" value="UniProtKB-KW"/>
</dbReference>
<keyword evidence="5" id="KW-1185">Reference proteome</keyword>
<evidence type="ECO:0000259" key="3">
    <source>
        <dbReference type="PROSITE" id="PS50158"/>
    </source>
</evidence>
<evidence type="ECO:0000256" key="2">
    <source>
        <dbReference type="SAM" id="MobiDB-lite"/>
    </source>
</evidence>
<name>A0A2Z7C6S8_9LAMI</name>
<proteinExistence type="predicted"/>
<sequence length="372" mass="41002">MCRNRFSLLRGRSNRIVRGSSHKCGGKHETSQCRGVRGLCHLCGQPGHFSRACPLMGGQPLSQSQQGSAGGSSQRQQPFVPSQHSEFQPREPSREHCDVLSMQIDSVLGTKPKKNSAQPSRHRRKRAGAAAGRRSLQNLARRKGGARLRALSRTPRPTIAQLLAASARRVSAASGQLRRNSLRELALRAAQPCASSAAASATIVRASHGQRATNDAKRPASHRRSVDQRGQLPAQRLRVVQRHSQPPCATSAHGCRARMRAASWKGRRRKRRWRGRNFDSDFFSISKNKMLDTIMANSYDQIRATMALIPLLEGSGSAPRQAAEEQKFNRDAINTKNKSIICINIHRVFQRVTSLALVPGSNRCFKNPALLG</sequence>
<keyword evidence="1" id="KW-0863">Zinc-finger</keyword>
<dbReference type="PROSITE" id="PS50158">
    <property type="entry name" value="ZF_CCHC"/>
    <property type="match status" value="1"/>
</dbReference>
<feature type="compositionally biased region" description="Low complexity" evidence="2">
    <location>
        <begin position="57"/>
        <end position="77"/>
    </location>
</feature>
<dbReference type="InterPro" id="IPR001878">
    <property type="entry name" value="Znf_CCHC"/>
</dbReference>
<feature type="domain" description="CCHC-type" evidence="3">
    <location>
        <begin position="40"/>
        <end position="54"/>
    </location>
</feature>
<keyword evidence="1" id="KW-0862">Zinc</keyword>
<reference evidence="4 5" key="1">
    <citation type="journal article" date="2015" name="Proc. Natl. Acad. Sci. U.S.A.">
        <title>The resurrection genome of Boea hygrometrica: A blueprint for survival of dehydration.</title>
        <authorList>
            <person name="Xiao L."/>
            <person name="Yang G."/>
            <person name="Zhang L."/>
            <person name="Yang X."/>
            <person name="Zhao S."/>
            <person name="Ji Z."/>
            <person name="Zhou Q."/>
            <person name="Hu M."/>
            <person name="Wang Y."/>
            <person name="Chen M."/>
            <person name="Xu Y."/>
            <person name="Jin H."/>
            <person name="Xiao X."/>
            <person name="Hu G."/>
            <person name="Bao F."/>
            <person name="Hu Y."/>
            <person name="Wan P."/>
            <person name="Li L."/>
            <person name="Deng X."/>
            <person name="Kuang T."/>
            <person name="Xiang C."/>
            <person name="Zhu J.K."/>
            <person name="Oliver M.J."/>
            <person name="He Y."/>
        </authorList>
    </citation>
    <scope>NUCLEOTIDE SEQUENCE [LARGE SCALE GENOMIC DNA]</scope>
    <source>
        <strain evidence="5">cv. XS01</strain>
    </source>
</reference>
<gene>
    <name evidence="4" type="ORF">F511_17685</name>
</gene>
<accession>A0A2Z7C6S8</accession>
<keyword evidence="1" id="KW-0479">Metal-binding</keyword>
<dbReference type="AlphaFoldDB" id="A0A2Z7C6S8"/>
<protein>
    <recommendedName>
        <fullName evidence="3">CCHC-type domain-containing protein</fullName>
    </recommendedName>
</protein>
<dbReference type="SUPFAM" id="SSF57756">
    <property type="entry name" value="Retrovirus zinc finger-like domains"/>
    <property type="match status" value="1"/>
</dbReference>
<evidence type="ECO:0000313" key="5">
    <source>
        <dbReference type="Proteomes" id="UP000250235"/>
    </source>
</evidence>
<dbReference type="EMBL" id="KV000465">
    <property type="protein sequence ID" value="KZV40277.1"/>
    <property type="molecule type" value="Genomic_DNA"/>
</dbReference>
<feature type="region of interest" description="Disordered" evidence="2">
    <location>
        <begin position="56"/>
        <end position="144"/>
    </location>
</feature>
<dbReference type="Pfam" id="PF00098">
    <property type="entry name" value="zf-CCHC"/>
    <property type="match status" value="1"/>
</dbReference>
<dbReference type="OrthoDB" id="1304922at2759"/>
<evidence type="ECO:0000256" key="1">
    <source>
        <dbReference type="PROSITE-ProRule" id="PRU00047"/>
    </source>
</evidence>
<dbReference type="SMART" id="SM00343">
    <property type="entry name" value="ZnF_C2HC"/>
    <property type="match status" value="1"/>
</dbReference>
<organism evidence="4 5">
    <name type="scientific">Dorcoceras hygrometricum</name>
    <dbReference type="NCBI Taxonomy" id="472368"/>
    <lineage>
        <taxon>Eukaryota</taxon>
        <taxon>Viridiplantae</taxon>
        <taxon>Streptophyta</taxon>
        <taxon>Embryophyta</taxon>
        <taxon>Tracheophyta</taxon>
        <taxon>Spermatophyta</taxon>
        <taxon>Magnoliopsida</taxon>
        <taxon>eudicotyledons</taxon>
        <taxon>Gunneridae</taxon>
        <taxon>Pentapetalae</taxon>
        <taxon>asterids</taxon>
        <taxon>lamiids</taxon>
        <taxon>Lamiales</taxon>
        <taxon>Gesneriaceae</taxon>
        <taxon>Didymocarpoideae</taxon>
        <taxon>Trichosporeae</taxon>
        <taxon>Loxocarpinae</taxon>
        <taxon>Dorcoceras</taxon>
    </lineage>
</organism>
<feature type="compositionally biased region" description="Basic and acidic residues" evidence="2">
    <location>
        <begin position="87"/>
        <end position="98"/>
    </location>
</feature>
<dbReference type="Proteomes" id="UP000250235">
    <property type="component" value="Unassembled WGS sequence"/>
</dbReference>
<dbReference type="InterPro" id="IPR036875">
    <property type="entry name" value="Znf_CCHC_sf"/>
</dbReference>